<keyword evidence="5" id="KW-0378">Hydrolase</keyword>
<dbReference type="InterPro" id="IPR039731">
    <property type="entry name" value="Rce1"/>
</dbReference>
<evidence type="ECO:0000256" key="11">
    <source>
        <dbReference type="SAM" id="Phobius"/>
    </source>
</evidence>
<evidence type="ECO:0000256" key="4">
    <source>
        <dbReference type="ARBA" id="ARBA00022692"/>
    </source>
</evidence>
<evidence type="ECO:0000313" key="13">
    <source>
        <dbReference type="EMBL" id="ORZ09144.1"/>
    </source>
</evidence>
<feature type="transmembrane region" description="Helical" evidence="11">
    <location>
        <begin position="95"/>
        <end position="116"/>
    </location>
</feature>
<comment type="similarity">
    <text evidence="2">Belongs to the peptidase U48 family.</text>
</comment>
<dbReference type="InterPro" id="IPR003675">
    <property type="entry name" value="Rce1/LyrA-like_dom"/>
</dbReference>
<protein>
    <recommendedName>
        <fullName evidence="10">intramembrane prenyl-peptidase Rce1</fullName>
        <ecNumber evidence="10">3.4.26.1</ecNumber>
    </recommendedName>
</protein>
<feature type="transmembrane region" description="Helical" evidence="11">
    <location>
        <begin position="207"/>
        <end position="227"/>
    </location>
</feature>
<evidence type="ECO:0000259" key="12">
    <source>
        <dbReference type="Pfam" id="PF02517"/>
    </source>
</evidence>
<dbReference type="Proteomes" id="UP000193560">
    <property type="component" value="Unassembled WGS sequence"/>
</dbReference>
<reference evidence="13 14" key="1">
    <citation type="submission" date="2016-07" db="EMBL/GenBank/DDBJ databases">
        <title>Pervasive Adenine N6-methylation of Active Genes in Fungi.</title>
        <authorList>
            <consortium name="DOE Joint Genome Institute"/>
            <person name="Mondo S.J."/>
            <person name="Dannebaum R.O."/>
            <person name="Kuo R.C."/>
            <person name="Labutti K."/>
            <person name="Haridas S."/>
            <person name="Kuo A."/>
            <person name="Salamov A."/>
            <person name="Ahrendt S.R."/>
            <person name="Lipzen A."/>
            <person name="Sullivan W."/>
            <person name="Andreopoulos W.B."/>
            <person name="Clum A."/>
            <person name="Lindquist E."/>
            <person name="Daum C."/>
            <person name="Ramamoorthy G.K."/>
            <person name="Gryganskyi A."/>
            <person name="Culley D."/>
            <person name="Magnuson J.K."/>
            <person name="James T.Y."/>
            <person name="O'Malley M.A."/>
            <person name="Stajich J.E."/>
            <person name="Spatafora J.W."/>
            <person name="Visel A."/>
            <person name="Grigoriev I.V."/>
        </authorList>
    </citation>
    <scope>NUCLEOTIDE SEQUENCE [LARGE SCALE GENOMIC DNA]</scope>
    <source>
        <strain evidence="13 14">NRRL 1336</strain>
    </source>
</reference>
<keyword evidence="8 11" id="KW-0472">Membrane</keyword>
<dbReference type="STRING" id="90262.A0A1X2I4L1"/>
<feature type="transmembrane region" description="Helical" evidence="11">
    <location>
        <begin position="266"/>
        <end position="286"/>
    </location>
</feature>
<evidence type="ECO:0000256" key="9">
    <source>
        <dbReference type="ARBA" id="ARBA00047280"/>
    </source>
</evidence>
<keyword evidence="6" id="KW-0256">Endoplasmic reticulum</keyword>
<keyword evidence="7 11" id="KW-1133">Transmembrane helix</keyword>
<keyword evidence="14" id="KW-1185">Reference proteome</keyword>
<organism evidence="13 14">
    <name type="scientific">Absidia repens</name>
    <dbReference type="NCBI Taxonomy" id="90262"/>
    <lineage>
        <taxon>Eukaryota</taxon>
        <taxon>Fungi</taxon>
        <taxon>Fungi incertae sedis</taxon>
        <taxon>Mucoromycota</taxon>
        <taxon>Mucoromycotina</taxon>
        <taxon>Mucoromycetes</taxon>
        <taxon>Mucorales</taxon>
        <taxon>Cunninghamellaceae</taxon>
        <taxon>Absidia</taxon>
    </lineage>
</organism>
<comment type="subcellular location">
    <subcellularLocation>
        <location evidence="1">Endoplasmic reticulum membrane</location>
        <topology evidence="1">Multi-pass membrane protein</topology>
    </subcellularLocation>
</comment>
<dbReference type="GO" id="GO:0004222">
    <property type="term" value="F:metalloendopeptidase activity"/>
    <property type="evidence" value="ECO:0007669"/>
    <property type="project" value="InterPro"/>
</dbReference>
<dbReference type="PANTHER" id="PTHR13046:SF0">
    <property type="entry name" value="CAAX PRENYL PROTEASE 2"/>
    <property type="match status" value="1"/>
</dbReference>
<dbReference type="EMBL" id="MCGE01000028">
    <property type="protein sequence ID" value="ORZ09144.1"/>
    <property type="molecule type" value="Genomic_DNA"/>
</dbReference>
<accession>A0A1X2I4L1</accession>
<evidence type="ECO:0000256" key="7">
    <source>
        <dbReference type="ARBA" id="ARBA00022989"/>
    </source>
</evidence>
<comment type="catalytic activity">
    <reaction evidence="9">
        <text>Hydrolyzes the peptide bond -P2-(S-farnesyl or geranylgeranyl)C-P1'-P2'-P3'-COOH where P1' and P2' are amino acids with aliphatic sidechains and P3' is any C-terminal residue.</text>
        <dbReference type="EC" id="3.4.26.1"/>
    </reaction>
</comment>
<evidence type="ECO:0000256" key="6">
    <source>
        <dbReference type="ARBA" id="ARBA00022824"/>
    </source>
</evidence>
<dbReference type="Pfam" id="PF02517">
    <property type="entry name" value="Rce1-like"/>
    <property type="match status" value="1"/>
</dbReference>
<evidence type="ECO:0000256" key="5">
    <source>
        <dbReference type="ARBA" id="ARBA00022801"/>
    </source>
</evidence>
<sequence length="296" mass="33846">MIPSSIANITCISFVILYIAGFYLFEHSRNNGLKLSRQHPIVIKSRMKAVAISCVVITALLHIVLSLYLDNVSLQGTVTLLGLKMNLLPSNLWRVIGQPFLLTMTLFLGPLTILYFDNQLPGQNGFDIGKDVIQVFWSLHGQRNYVFAPLTEEYVFRSCMIAILHQANYSYSYLIFVTPLYFGLAHLHHGWEVYHQLGRTRQALQTAIISSVFQFGFTSLFGWYVSFLFLRTANLWVCVLCHSFCNIMGLPDISDIPHRPLRHRQVIWSSFIIGIVLFVCLLYPLSSVKDSLYWSL</sequence>
<feature type="domain" description="CAAX prenyl protease 2/Lysostaphin resistance protein A-like" evidence="12">
    <location>
        <begin position="143"/>
        <end position="248"/>
    </location>
</feature>
<keyword evidence="4 11" id="KW-0812">Transmembrane</keyword>
<evidence type="ECO:0000256" key="10">
    <source>
        <dbReference type="ARBA" id="ARBA00049729"/>
    </source>
</evidence>
<evidence type="ECO:0000256" key="1">
    <source>
        <dbReference type="ARBA" id="ARBA00004477"/>
    </source>
</evidence>
<feature type="transmembrane region" description="Helical" evidence="11">
    <location>
        <begin position="46"/>
        <end position="69"/>
    </location>
</feature>
<dbReference type="EC" id="3.4.26.1" evidence="10"/>
<evidence type="ECO:0000256" key="2">
    <source>
        <dbReference type="ARBA" id="ARBA00006897"/>
    </source>
</evidence>
<name>A0A1X2I4L1_9FUNG</name>
<evidence type="ECO:0000256" key="3">
    <source>
        <dbReference type="ARBA" id="ARBA00022670"/>
    </source>
</evidence>
<proteinExistence type="inferred from homology"/>
<evidence type="ECO:0000313" key="14">
    <source>
        <dbReference type="Proteomes" id="UP000193560"/>
    </source>
</evidence>
<dbReference type="OrthoDB" id="271604at2759"/>
<dbReference type="AlphaFoldDB" id="A0A1X2I4L1"/>
<gene>
    <name evidence="13" type="ORF">BCR42DRAFT_423824</name>
</gene>
<comment type="caution">
    <text evidence="13">The sequence shown here is derived from an EMBL/GenBank/DDBJ whole genome shotgun (WGS) entry which is preliminary data.</text>
</comment>
<dbReference type="GO" id="GO:0005789">
    <property type="term" value="C:endoplasmic reticulum membrane"/>
    <property type="evidence" value="ECO:0007669"/>
    <property type="project" value="UniProtKB-SubCell"/>
</dbReference>
<keyword evidence="3" id="KW-0645">Protease</keyword>
<feature type="transmembrane region" description="Helical" evidence="11">
    <location>
        <begin position="6"/>
        <end position="25"/>
    </location>
</feature>
<dbReference type="GO" id="GO:0071586">
    <property type="term" value="P:CAAX-box protein processing"/>
    <property type="evidence" value="ECO:0007669"/>
    <property type="project" value="InterPro"/>
</dbReference>
<evidence type="ECO:0000256" key="8">
    <source>
        <dbReference type="ARBA" id="ARBA00023136"/>
    </source>
</evidence>
<dbReference type="PANTHER" id="PTHR13046">
    <property type="entry name" value="PROTEASE U48 CAAX PRENYL PROTEASE RCE1"/>
    <property type="match status" value="1"/>
</dbReference>